<evidence type="ECO:0000313" key="8">
    <source>
        <dbReference type="Proteomes" id="UP001589865"/>
    </source>
</evidence>
<dbReference type="EMBL" id="JBHLUN010000012">
    <property type="protein sequence ID" value="MFC0410034.1"/>
    <property type="molecule type" value="Genomic_DNA"/>
</dbReference>
<keyword evidence="8" id="KW-1185">Reference proteome</keyword>
<gene>
    <name evidence="7" type="ORF">ACFFGY_17405</name>
</gene>
<sequence>MLPPSPPSIPAPTSTGLSAPGVPSGDRARRLRRVVGRGLAALALSLALAASPLVPAAQAQGTAETPVRGGTMTIINGSDIRSWDPAITSGTYPGGPMDVLDAVYGFLVYVDVKGIVTGGMAEGLTSPDAVTWTLKLRPNLRFTDGTPFDAEAVRFNWDRIANPQTLSPAQGFVAAWAKSMTVVDATTLRITLNSPNASFAAQVAELCPFIASPAALKAAQQKTDIKPVGAGAFVLQNWNQGISMTLTRNPDYWDQPRPYLDTLKFAIIPETNSRIATVVQGGATMMAGYPFQFGSNAKASGVATREIPIRGIYRGYFNQAKGIFTDPRAREAVYEGINRARLMQAYTQVGGYTPPSSYFGTQSPYYDGSHPLPGYDPKKAQAAFDAMKRDGKPLDIRIVTYTNSDLKRLTGYVQQVLNSFDGVKATITEVDQAMLVTRCRQQLEFDLCFEGGVTVANGAEPLISNLLSSDGSFNWGQYRNPAMDAALARANATPDPAAAKAAYAEVQAIFARDLPLYIFGEETRFLLLRNNTGGIVPSNGGILQKQFLYLCPDVCVK</sequence>
<dbReference type="RefSeq" id="WP_377045780.1">
    <property type="nucleotide sequence ID" value="NZ_JBHLUN010000012.1"/>
</dbReference>
<dbReference type="InterPro" id="IPR006311">
    <property type="entry name" value="TAT_signal"/>
</dbReference>
<feature type="domain" description="Solute-binding protein family 5" evidence="6">
    <location>
        <begin position="117"/>
        <end position="472"/>
    </location>
</feature>
<dbReference type="SUPFAM" id="SSF53850">
    <property type="entry name" value="Periplasmic binding protein-like II"/>
    <property type="match status" value="1"/>
</dbReference>
<comment type="subcellular location">
    <subcellularLocation>
        <location evidence="1">Periplasm</location>
    </subcellularLocation>
</comment>
<evidence type="ECO:0000256" key="3">
    <source>
        <dbReference type="ARBA" id="ARBA00022448"/>
    </source>
</evidence>
<keyword evidence="3" id="KW-0813">Transport</keyword>
<evidence type="ECO:0000256" key="5">
    <source>
        <dbReference type="SAM" id="MobiDB-lite"/>
    </source>
</evidence>
<evidence type="ECO:0000256" key="2">
    <source>
        <dbReference type="ARBA" id="ARBA00005695"/>
    </source>
</evidence>
<feature type="region of interest" description="Disordered" evidence="5">
    <location>
        <begin position="1"/>
        <end position="26"/>
    </location>
</feature>
<evidence type="ECO:0000259" key="6">
    <source>
        <dbReference type="Pfam" id="PF00496"/>
    </source>
</evidence>
<dbReference type="PANTHER" id="PTHR30290">
    <property type="entry name" value="PERIPLASMIC BINDING COMPONENT OF ABC TRANSPORTER"/>
    <property type="match status" value="1"/>
</dbReference>
<dbReference type="CDD" id="cd00995">
    <property type="entry name" value="PBP2_NikA_DppA_OppA_like"/>
    <property type="match status" value="1"/>
</dbReference>
<dbReference type="Proteomes" id="UP001589865">
    <property type="component" value="Unassembled WGS sequence"/>
</dbReference>
<organism evidence="7 8">
    <name type="scientific">Roseomonas elaeocarpi</name>
    <dbReference type="NCBI Taxonomy" id="907779"/>
    <lineage>
        <taxon>Bacteria</taxon>
        <taxon>Pseudomonadati</taxon>
        <taxon>Pseudomonadota</taxon>
        <taxon>Alphaproteobacteria</taxon>
        <taxon>Acetobacterales</taxon>
        <taxon>Roseomonadaceae</taxon>
        <taxon>Roseomonas</taxon>
    </lineage>
</organism>
<dbReference type="InterPro" id="IPR039424">
    <property type="entry name" value="SBP_5"/>
</dbReference>
<comment type="similarity">
    <text evidence="2">Belongs to the bacterial solute-binding protein 5 family.</text>
</comment>
<evidence type="ECO:0000256" key="1">
    <source>
        <dbReference type="ARBA" id="ARBA00004418"/>
    </source>
</evidence>
<protein>
    <submittedName>
        <fullName evidence="7">ABC transporter substrate-binding protein</fullName>
    </submittedName>
</protein>
<reference evidence="7 8" key="1">
    <citation type="submission" date="2024-09" db="EMBL/GenBank/DDBJ databases">
        <authorList>
            <person name="Sun Q."/>
            <person name="Mori K."/>
        </authorList>
    </citation>
    <scope>NUCLEOTIDE SEQUENCE [LARGE SCALE GENOMIC DNA]</scope>
    <source>
        <strain evidence="7 8">TBRC 5777</strain>
    </source>
</reference>
<feature type="compositionally biased region" description="Pro residues" evidence="5">
    <location>
        <begin position="1"/>
        <end position="10"/>
    </location>
</feature>
<accession>A0ABV6JWE5</accession>
<dbReference type="PIRSF" id="PIRSF002741">
    <property type="entry name" value="MppA"/>
    <property type="match status" value="1"/>
</dbReference>
<comment type="caution">
    <text evidence="7">The sequence shown here is derived from an EMBL/GenBank/DDBJ whole genome shotgun (WGS) entry which is preliminary data.</text>
</comment>
<name>A0ABV6JWE5_9PROT</name>
<evidence type="ECO:0000313" key="7">
    <source>
        <dbReference type="EMBL" id="MFC0410034.1"/>
    </source>
</evidence>
<dbReference type="InterPro" id="IPR030678">
    <property type="entry name" value="Peptide/Ni-bd"/>
</dbReference>
<keyword evidence="4" id="KW-0732">Signal</keyword>
<proteinExistence type="inferred from homology"/>
<dbReference type="InterPro" id="IPR000914">
    <property type="entry name" value="SBP_5_dom"/>
</dbReference>
<dbReference type="PROSITE" id="PS51318">
    <property type="entry name" value="TAT"/>
    <property type="match status" value="1"/>
</dbReference>
<evidence type="ECO:0000256" key="4">
    <source>
        <dbReference type="ARBA" id="ARBA00022729"/>
    </source>
</evidence>
<dbReference type="PANTHER" id="PTHR30290:SF9">
    <property type="entry name" value="OLIGOPEPTIDE-BINDING PROTEIN APPA"/>
    <property type="match status" value="1"/>
</dbReference>
<dbReference type="Pfam" id="PF00496">
    <property type="entry name" value="SBP_bac_5"/>
    <property type="match status" value="1"/>
</dbReference>
<dbReference type="Gene3D" id="3.40.190.10">
    <property type="entry name" value="Periplasmic binding protein-like II"/>
    <property type="match status" value="1"/>
</dbReference>
<dbReference type="Gene3D" id="3.10.105.10">
    <property type="entry name" value="Dipeptide-binding Protein, Domain 3"/>
    <property type="match status" value="1"/>
</dbReference>